<dbReference type="SFLD" id="SFLDS00003">
    <property type="entry name" value="Haloacid_Dehalogenase"/>
    <property type="match status" value="1"/>
</dbReference>
<dbReference type="InterPro" id="IPR036412">
    <property type="entry name" value="HAD-like_sf"/>
</dbReference>
<evidence type="ECO:0000313" key="6">
    <source>
        <dbReference type="Proteomes" id="UP000324513"/>
    </source>
</evidence>
<dbReference type="Pfam" id="PF13419">
    <property type="entry name" value="HAD_2"/>
    <property type="match status" value="1"/>
</dbReference>
<sequence>MGTFEKDKLNIFLDLDGTLIDSRYRMYKLFSDLVLKCNLTFEEYWNKKFDGKAHKNILNEDFHYTDSEFQVFETNWMNSIEKNKYLELDTVINGVPDWLERISEKANLYIVTARQNSVYTELQLERLGLLKFFTKVFVTEQLKTKTQLILESGIPLKAVDLFVGDTGHDIKTGKELEIYTVAVLTGFMNKESLSKYNPDLLLNSIVDLNIKKYD</sequence>
<dbReference type="EC" id="3.1.3.18" evidence="4"/>
<keyword evidence="6" id="KW-1185">Reference proteome</keyword>
<evidence type="ECO:0000256" key="4">
    <source>
        <dbReference type="ARBA" id="ARBA00013078"/>
    </source>
</evidence>
<evidence type="ECO:0000313" key="5">
    <source>
        <dbReference type="EMBL" id="TYO89787.1"/>
    </source>
</evidence>
<dbReference type="Gene3D" id="1.10.150.240">
    <property type="entry name" value="Putative phosphatase, domain 2"/>
    <property type="match status" value="1"/>
</dbReference>
<dbReference type="SUPFAM" id="SSF56784">
    <property type="entry name" value="HAD-like"/>
    <property type="match status" value="1"/>
</dbReference>
<evidence type="ECO:0000256" key="1">
    <source>
        <dbReference type="ARBA" id="ARBA00000830"/>
    </source>
</evidence>
<dbReference type="RefSeq" id="WP_065081839.1">
    <property type="nucleotide sequence ID" value="NZ_FLSS01000006.1"/>
</dbReference>
<organism evidence="5 6">
    <name type="scientific">Elizabethkingia miricola</name>
    <name type="common">Chryseobacterium miricola</name>
    <dbReference type="NCBI Taxonomy" id="172045"/>
    <lineage>
        <taxon>Bacteria</taxon>
        <taxon>Pseudomonadati</taxon>
        <taxon>Bacteroidota</taxon>
        <taxon>Flavobacteriia</taxon>
        <taxon>Flavobacteriales</taxon>
        <taxon>Weeksellaceae</taxon>
        <taxon>Elizabethkingia</taxon>
    </lineage>
</organism>
<proteinExistence type="inferred from homology"/>
<dbReference type="PANTHER" id="PTHR43434:SF1">
    <property type="entry name" value="PHOSPHOGLYCOLATE PHOSPHATASE"/>
    <property type="match status" value="1"/>
</dbReference>
<name>A0ABY3NDY7_ELIMR</name>
<dbReference type="Proteomes" id="UP000324513">
    <property type="component" value="Unassembled WGS sequence"/>
</dbReference>
<dbReference type="Gene3D" id="3.40.50.1000">
    <property type="entry name" value="HAD superfamily/HAD-like"/>
    <property type="match status" value="1"/>
</dbReference>
<dbReference type="InterPro" id="IPR023198">
    <property type="entry name" value="PGP-like_dom2"/>
</dbReference>
<evidence type="ECO:0000256" key="2">
    <source>
        <dbReference type="ARBA" id="ARBA00004818"/>
    </source>
</evidence>
<evidence type="ECO:0000256" key="3">
    <source>
        <dbReference type="ARBA" id="ARBA00006171"/>
    </source>
</evidence>
<dbReference type="EMBL" id="VNHK01000009">
    <property type="protein sequence ID" value="TYO89787.1"/>
    <property type="molecule type" value="Genomic_DNA"/>
</dbReference>
<dbReference type="SFLD" id="SFLDG01129">
    <property type="entry name" value="C1.5:_HAD__Beta-PGM__Phosphata"/>
    <property type="match status" value="1"/>
</dbReference>
<gene>
    <name evidence="5" type="ORF">LX74_02779</name>
</gene>
<comment type="caution">
    <text evidence="5">The sequence shown here is derived from an EMBL/GenBank/DDBJ whole genome shotgun (WGS) entry which is preliminary data.</text>
</comment>
<dbReference type="PANTHER" id="PTHR43434">
    <property type="entry name" value="PHOSPHOGLYCOLATE PHOSPHATASE"/>
    <property type="match status" value="1"/>
</dbReference>
<comment type="catalytic activity">
    <reaction evidence="1">
        <text>2-phosphoglycolate + H2O = glycolate + phosphate</text>
        <dbReference type="Rhea" id="RHEA:14369"/>
        <dbReference type="ChEBI" id="CHEBI:15377"/>
        <dbReference type="ChEBI" id="CHEBI:29805"/>
        <dbReference type="ChEBI" id="CHEBI:43474"/>
        <dbReference type="ChEBI" id="CHEBI:58033"/>
        <dbReference type="EC" id="3.1.3.18"/>
    </reaction>
</comment>
<dbReference type="InterPro" id="IPR050155">
    <property type="entry name" value="HAD-like_hydrolase_sf"/>
</dbReference>
<dbReference type="InterPro" id="IPR023214">
    <property type="entry name" value="HAD_sf"/>
</dbReference>
<protein>
    <recommendedName>
        <fullName evidence="4">phosphoglycolate phosphatase</fullName>
        <ecNumber evidence="4">3.1.3.18</ecNumber>
    </recommendedName>
</protein>
<comment type="pathway">
    <text evidence="2">Organic acid metabolism; glycolate biosynthesis; glycolate from 2-phosphoglycolate: step 1/1.</text>
</comment>
<accession>A0ABY3NDY7</accession>
<reference evidence="5 6" key="1">
    <citation type="submission" date="2019-07" db="EMBL/GenBank/DDBJ databases">
        <title>Genomic Encyclopedia of Archaeal and Bacterial Type Strains, Phase II (KMG-II): from individual species to whole genera.</title>
        <authorList>
            <person name="Goeker M."/>
        </authorList>
    </citation>
    <scope>NUCLEOTIDE SEQUENCE [LARGE SCALE GENOMIC DNA]</scope>
    <source>
        <strain evidence="5 6">DSM 14571</strain>
    </source>
</reference>
<dbReference type="InterPro" id="IPR041492">
    <property type="entry name" value="HAD_2"/>
</dbReference>
<comment type="similarity">
    <text evidence="3">Belongs to the HAD-like hydrolase superfamily. CbbY/CbbZ/Gph/YieH family.</text>
</comment>